<dbReference type="InterPro" id="IPR002559">
    <property type="entry name" value="Transposase_11"/>
</dbReference>
<dbReference type="SUPFAM" id="SSF53098">
    <property type="entry name" value="Ribonuclease H-like"/>
    <property type="match status" value="1"/>
</dbReference>
<proteinExistence type="predicted"/>
<reference evidence="2 3" key="1">
    <citation type="submission" date="2023-03" db="EMBL/GenBank/DDBJ databases">
        <title>Bacillus Genome Sequencing.</title>
        <authorList>
            <person name="Dunlap C."/>
        </authorList>
    </citation>
    <scope>NUCLEOTIDE SEQUENCE [LARGE SCALE GENOMIC DNA]</scope>
    <source>
        <strain evidence="2 3">BD-533</strain>
    </source>
</reference>
<keyword evidence="3" id="KW-1185">Reference proteome</keyword>
<name>A0ABU6G743_9BACL</name>
<sequence length="372" mass="43891">MNLDDTHCAHPYAKQLPFLSWLFDHSTKTYSWAMNLVVIQAVLKSGLEYPLFYSVWHKPETKGEGPTKLDLAKQMLLMLRGSVKCRLWVAMDRWYLCKDFFVFLESNQYDWVTKAKRNTALFRKEIEPLTRRERYVPLTPIMLIREVFSRLTRQAAVGLVSIAIPDIYMKQPYTVTNRKGKQVTKQRYVRIAAIVAMRLKEDEASSNVEQLDDESPATYKGAYLIISNRHDAPKESLQTYVKRWRIEVFFRTAKQELAFEKCHSESEAHHHAHFELLFTAETLLAVALFEMNKEKTSDDKGCTHGEMVRGLFHTRCQTRTRNHRGQERIYVDFDIEVRRFARLIRLFWPPHYVMLLWDTMKPQNYQSLPRSA</sequence>
<comment type="caution">
    <text evidence="2">The sequence shown here is derived from an EMBL/GenBank/DDBJ whole genome shotgun (WGS) entry which is preliminary data.</text>
</comment>
<evidence type="ECO:0000313" key="3">
    <source>
        <dbReference type="Proteomes" id="UP001338137"/>
    </source>
</evidence>
<dbReference type="RefSeq" id="WP_326074053.1">
    <property type="nucleotide sequence ID" value="NZ_JARLKY010000059.1"/>
</dbReference>
<dbReference type="EMBL" id="JARLKY010000059">
    <property type="protein sequence ID" value="MEC0229997.1"/>
    <property type="molecule type" value="Genomic_DNA"/>
</dbReference>
<dbReference type="InterPro" id="IPR012337">
    <property type="entry name" value="RNaseH-like_sf"/>
</dbReference>
<dbReference type="Gene3D" id="3.90.350.10">
    <property type="entry name" value="Transposase Inhibitor Protein From Tn5, Chain A, domain 1"/>
    <property type="match status" value="1"/>
</dbReference>
<gene>
    <name evidence="2" type="ORF">P4I72_22965</name>
</gene>
<dbReference type="Proteomes" id="UP001338137">
    <property type="component" value="Unassembled WGS sequence"/>
</dbReference>
<evidence type="ECO:0000259" key="1">
    <source>
        <dbReference type="Pfam" id="PF01609"/>
    </source>
</evidence>
<dbReference type="Pfam" id="PF01609">
    <property type="entry name" value="DDE_Tnp_1"/>
    <property type="match status" value="1"/>
</dbReference>
<organism evidence="2 3">
    <name type="scientific">Paenibacillus alba</name>
    <dbReference type="NCBI Taxonomy" id="1197127"/>
    <lineage>
        <taxon>Bacteria</taxon>
        <taxon>Bacillati</taxon>
        <taxon>Bacillota</taxon>
        <taxon>Bacilli</taxon>
        <taxon>Bacillales</taxon>
        <taxon>Paenibacillaceae</taxon>
        <taxon>Paenibacillus</taxon>
    </lineage>
</organism>
<protein>
    <submittedName>
        <fullName evidence="2">Transposase</fullName>
    </submittedName>
</protein>
<accession>A0ABU6G743</accession>
<feature type="domain" description="Transposase IS4-like" evidence="1">
    <location>
        <begin position="71"/>
        <end position="280"/>
    </location>
</feature>
<evidence type="ECO:0000313" key="2">
    <source>
        <dbReference type="EMBL" id="MEC0229997.1"/>
    </source>
</evidence>